<evidence type="ECO:0000256" key="1">
    <source>
        <dbReference type="SAM" id="MobiDB-lite"/>
    </source>
</evidence>
<accession>A0A6B0TYW8</accession>
<proteinExistence type="predicted"/>
<evidence type="ECO:0000313" key="3">
    <source>
        <dbReference type="EMBL" id="MXU84518.1"/>
    </source>
</evidence>
<protein>
    <submittedName>
        <fullName evidence="3">Uncharacterized protein</fullName>
    </submittedName>
</protein>
<keyword evidence="2" id="KW-0812">Transmembrane</keyword>
<feature type="region of interest" description="Disordered" evidence="1">
    <location>
        <begin position="60"/>
        <end position="81"/>
    </location>
</feature>
<feature type="transmembrane region" description="Helical" evidence="2">
    <location>
        <begin position="34"/>
        <end position="56"/>
    </location>
</feature>
<dbReference type="EMBL" id="GIFC01002435">
    <property type="protein sequence ID" value="MXU84518.1"/>
    <property type="molecule type" value="Transcribed_RNA"/>
</dbReference>
<keyword evidence="2" id="KW-0472">Membrane</keyword>
<dbReference type="AlphaFoldDB" id="A0A6B0TYW8"/>
<organism evidence="3">
    <name type="scientific">Ixodes ricinus</name>
    <name type="common">Common tick</name>
    <name type="synonym">Acarus ricinus</name>
    <dbReference type="NCBI Taxonomy" id="34613"/>
    <lineage>
        <taxon>Eukaryota</taxon>
        <taxon>Metazoa</taxon>
        <taxon>Ecdysozoa</taxon>
        <taxon>Arthropoda</taxon>
        <taxon>Chelicerata</taxon>
        <taxon>Arachnida</taxon>
        <taxon>Acari</taxon>
        <taxon>Parasitiformes</taxon>
        <taxon>Ixodida</taxon>
        <taxon>Ixodoidea</taxon>
        <taxon>Ixodidae</taxon>
        <taxon>Ixodinae</taxon>
        <taxon>Ixodes</taxon>
    </lineage>
</organism>
<name>A0A6B0TYW8_IXORI</name>
<sequence>MSFPSSSTAAGAVPAFLASSSSFAFRQSSRDCFFGSSTSLLLIISDTGVFVVFILASPYDPLNPLKSLGPAKPRNEERNTP</sequence>
<evidence type="ECO:0000256" key="2">
    <source>
        <dbReference type="SAM" id="Phobius"/>
    </source>
</evidence>
<keyword evidence="2" id="KW-1133">Transmembrane helix</keyword>
<reference evidence="3" key="1">
    <citation type="submission" date="2019-12" db="EMBL/GenBank/DDBJ databases">
        <title>An insight into the sialome of adult female Ixodes ricinus ticks feeding for 6 days.</title>
        <authorList>
            <person name="Perner J."/>
            <person name="Ribeiro J.M.C."/>
        </authorList>
    </citation>
    <scope>NUCLEOTIDE SEQUENCE</scope>
    <source>
        <strain evidence="3">Semi-engorged</strain>
        <tissue evidence="3">Salivary glands</tissue>
    </source>
</reference>